<evidence type="ECO:0000313" key="2">
    <source>
        <dbReference type="Proteomes" id="UP000251960"/>
    </source>
</evidence>
<proteinExistence type="predicted"/>
<sequence length="133" mass="14595">MGGAQMGAMLPWERSLGVLHGCSDLRRRRGLFQALKHGGAEEGKGEIAGGAMEKLLRGVHCRGGGARREGRRAGEGRRELRLELDGVKFPAMGALLGRHGCWKKNSGRHEQRGSAVCVWERKKKVVAARGREW</sequence>
<reference evidence="1 2" key="1">
    <citation type="journal article" date="2018" name="Nat. Genet.">
        <title>Extensive intraspecific gene order and gene structural variations between Mo17 and other maize genomes.</title>
        <authorList>
            <person name="Sun S."/>
            <person name="Zhou Y."/>
            <person name="Chen J."/>
            <person name="Shi J."/>
            <person name="Zhao H."/>
            <person name="Zhao H."/>
            <person name="Song W."/>
            <person name="Zhang M."/>
            <person name="Cui Y."/>
            <person name="Dong X."/>
            <person name="Liu H."/>
            <person name="Ma X."/>
            <person name="Jiao Y."/>
            <person name="Wang B."/>
            <person name="Wei X."/>
            <person name="Stein J.C."/>
            <person name="Glaubitz J.C."/>
            <person name="Lu F."/>
            <person name="Yu G."/>
            <person name="Liang C."/>
            <person name="Fengler K."/>
            <person name="Li B."/>
            <person name="Rafalski A."/>
            <person name="Schnable P.S."/>
            <person name="Ware D.H."/>
            <person name="Buckler E.S."/>
            <person name="Lai J."/>
        </authorList>
    </citation>
    <scope>NUCLEOTIDE SEQUENCE [LARGE SCALE GENOMIC DNA]</scope>
    <source>
        <strain evidence="2">cv. Missouri 17</strain>
        <tissue evidence="1">Seedling</tissue>
    </source>
</reference>
<evidence type="ECO:0000313" key="1">
    <source>
        <dbReference type="EMBL" id="PWZ04521.1"/>
    </source>
</evidence>
<name>A0A3L6DA58_MAIZE</name>
<accession>A0A3L6DA58</accession>
<comment type="caution">
    <text evidence="1">The sequence shown here is derived from an EMBL/GenBank/DDBJ whole genome shotgun (WGS) entry which is preliminary data.</text>
</comment>
<dbReference type="EMBL" id="NCVQ01000179">
    <property type="protein sequence ID" value="PWZ04521.1"/>
    <property type="molecule type" value="Genomic_DNA"/>
</dbReference>
<dbReference type="AlphaFoldDB" id="A0A3L6DA58"/>
<organism evidence="1 2">
    <name type="scientific">Zea mays</name>
    <name type="common">Maize</name>
    <dbReference type="NCBI Taxonomy" id="4577"/>
    <lineage>
        <taxon>Eukaryota</taxon>
        <taxon>Viridiplantae</taxon>
        <taxon>Streptophyta</taxon>
        <taxon>Embryophyta</taxon>
        <taxon>Tracheophyta</taxon>
        <taxon>Spermatophyta</taxon>
        <taxon>Magnoliopsida</taxon>
        <taxon>Liliopsida</taxon>
        <taxon>Poales</taxon>
        <taxon>Poaceae</taxon>
        <taxon>PACMAD clade</taxon>
        <taxon>Panicoideae</taxon>
        <taxon>Andropogonodae</taxon>
        <taxon>Andropogoneae</taxon>
        <taxon>Tripsacinae</taxon>
        <taxon>Zea</taxon>
    </lineage>
</organism>
<dbReference type="Proteomes" id="UP000251960">
    <property type="component" value="Unassembled WGS sequence"/>
</dbReference>
<gene>
    <name evidence="1" type="ORF">Zm00014a_008592</name>
</gene>
<protein>
    <submittedName>
        <fullName evidence="1">Uncharacterized protein</fullName>
    </submittedName>
</protein>